<dbReference type="InterPro" id="IPR016160">
    <property type="entry name" value="Ald_DH_CS_CYS"/>
</dbReference>
<evidence type="ECO:0000256" key="4">
    <source>
        <dbReference type="RuleBase" id="RU003345"/>
    </source>
</evidence>
<feature type="active site" evidence="3">
    <location>
        <position position="231"/>
    </location>
</feature>
<evidence type="ECO:0000256" key="3">
    <source>
        <dbReference type="PROSITE-ProRule" id="PRU10007"/>
    </source>
</evidence>
<evidence type="ECO:0000313" key="6">
    <source>
        <dbReference type="EMBL" id="KAB7740222.1"/>
    </source>
</evidence>
<dbReference type="Gene3D" id="3.40.309.10">
    <property type="entry name" value="Aldehyde Dehydrogenase, Chain A, domain 2"/>
    <property type="match status" value="1"/>
</dbReference>
<dbReference type="CDD" id="cd07102">
    <property type="entry name" value="ALDH_EDX86601"/>
    <property type="match status" value="1"/>
</dbReference>
<comment type="similarity">
    <text evidence="1 4">Belongs to the aldehyde dehydrogenase family.</text>
</comment>
<dbReference type="InterPro" id="IPR029510">
    <property type="entry name" value="Ald_DH_CS_GLU"/>
</dbReference>
<comment type="caution">
    <text evidence="6">The sequence shown here is derived from an EMBL/GenBank/DDBJ whole genome shotgun (WGS) entry which is preliminary data.</text>
</comment>
<sequence>MAETLKVISPVDGSVYVERPLATWAEVDEALSEAKRAQAAWKLVPVAERAALALRFVEAFTAMKDEVVPELAWQMGRPIAYGAGEVRGFEERARYMVDIAADALADIDVGPKEGFHRWIRRDPLGVVLAVAAWNYPYLISVNVVVPAIMAGNAVILKHSGQTPLCAERFAQAFEKAGAPDGLFQAIHMSHEMTEKTIGDPRVDYVAFTGSVSGGHAVVKAASGRFINVGLELGGKDPAYVRPDANLPFAVENLVDGAFFNSGQSCCGKERIYVHEAVYDEFVDGFVDLTKKYKLGSPLDSSTTLGPMVRSSAAAFVRGQIESAVCGGAKALIDEKLFPASKAGTPYLAPQVLVDVNHQMEVMREESFGPVIGIMKVRSDDEAVQLMNDSPYGLTASVWTEDEDAAIAIGEKVETGTFFMNRCDYLDPALPWTGVKDTGRGATLSSVGYEFLTRPKSYHLRTKTK</sequence>
<dbReference type="Proteomes" id="UP000468901">
    <property type="component" value="Unassembled WGS sequence"/>
</dbReference>
<evidence type="ECO:0000256" key="1">
    <source>
        <dbReference type="ARBA" id="ARBA00009986"/>
    </source>
</evidence>
<dbReference type="InterPro" id="IPR016162">
    <property type="entry name" value="Ald_DH_N"/>
</dbReference>
<dbReference type="EMBL" id="WESC01000007">
    <property type="protein sequence ID" value="KAB7740222.1"/>
    <property type="molecule type" value="Genomic_DNA"/>
</dbReference>
<name>A0A6N6VMH8_9HYPH</name>
<dbReference type="InterPro" id="IPR016163">
    <property type="entry name" value="Ald_DH_C"/>
</dbReference>
<evidence type="ECO:0000256" key="2">
    <source>
        <dbReference type="ARBA" id="ARBA00023002"/>
    </source>
</evidence>
<dbReference type="PANTHER" id="PTHR11699">
    <property type="entry name" value="ALDEHYDE DEHYDROGENASE-RELATED"/>
    <property type="match status" value="1"/>
</dbReference>
<dbReference type="FunFam" id="3.40.309.10:FF:000009">
    <property type="entry name" value="Aldehyde dehydrogenase A"/>
    <property type="match status" value="1"/>
</dbReference>
<reference evidence="6 7" key="1">
    <citation type="submission" date="2019-09" db="EMBL/GenBank/DDBJ databases">
        <title>Parvibaculum sedimenti sp. nov., isolated from sediment.</title>
        <authorList>
            <person name="Wang Y."/>
        </authorList>
    </citation>
    <scope>NUCLEOTIDE SEQUENCE [LARGE SCALE GENOMIC DNA]</scope>
    <source>
        <strain evidence="6 7">HXT-9</strain>
    </source>
</reference>
<accession>A0A6N6VMH8</accession>
<dbReference type="AlphaFoldDB" id="A0A6N6VMH8"/>
<keyword evidence="2 4" id="KW-0560">Oxidoreductase</keyword>
<dbReference type="SUPFAM" id="SSF53720">
    <property type="entry name" value="ALDH-like"/>
    <property type="match status" value="1"/>
</dbReference>
<proteinExistence type="inferred from homology"/>
<dbReference type="PROSITE" id="PS00070">
    <property type="entry name" value="ALDEHYDE_DEHYDR_CYS"/>
    <property type="match status" value="1"/>
</dbReference>
<dbReference type="PROSITE" id="PS00687">
    <property type="entry name" value="ALDEHYDE_DEHYDR_GLU"/>
    <property type="match status" value="1"/>
</dbReference>
<dbReference type="InterPro" id="IPR016161">
    <property type="entry name" value="Ald_DH/histidinol_DH"/>
</dbReference>
<evidence type="ECO:0000313" key="7">
    <source>
        <dbReference type="Proteomes" id="UP000468901"/>
    </source>
</evidence>
<dbReference type="Gene3D" id="3.40.605.10">
    <property type="entry name" value="Aldehyde Dehydrogenase, Chain A, domain 1"/>
    <property type="match status" value="1"/>
</dbReference>
<feature type="domain" description="Aldehyde dehydrogenase" evidence="5">
    <location>
        <begin position="3"/>
        <end position="456"/>
    </location>
</feature>
<gene>
    <name evidence="6" type="ORF">F2P47_09460</name>
</gene>
<dbReference type="GO" id="GO:0016620">
    <property type="term" value="F:oxidoreductase activity, acting on the aldehyde or oxo group of donors, NAD or NADP as acceptor"/>
    <property type="evidence" value="ECO:0007669"/>
    <property type="project" value="InterPro"/>
</dbReference>
<organism evidence="6 7">
    <name type="scientific">Parvibaculum sedimenti</name>
    <dbReference type="NCBI Taxonomy" id="2608632"/>
    <lineage>
        <taxon>Bacteria</taxon>
        <taxon>Pseudomonadati</taxon>
        <taxon>Pseudomonadota</taxon>
        <taxon>Alphaproteobacteria</taxon>
        <taxon>Hyphomicrobiales</taxon>
        <taxon>Parvibaculaceae</taxon>
        <taxon>Parvibaculum</taxon>
    </lineage>
</organism>
<keyword evidence="7" id="KW-1185">Reference proteome</keyword>
<dbReference type="RefSeq" id="WP_152216107.1">
    <property type="nucleotide sequence ID" value="NZ_WESC01000007.1"/>
</dbReference>
<dbReference type="InterPro" id="IPR015590">
    <property type="entry name" value="Aldehyde_DH_dom"/>
</dbReference>
<protein>
    <submittedName>
        <fullName evidence="6">Aldehyde dehydrogenase family protein</fullName>
    </submittedName>
</protein>
<evidence type="ECO:0000259" key="5">
    <source>
        <dbReference type="Pfam" id="PF00171"/>
    </source>
</evidence>
<dbReference type="Pfam" id="PF00171">
    <property type="entry name" value="Aldedh"/>
    <property type="match status" value="1"/>
</dbReference>